<feature type="domain" description="Response regulatory" evidence="4">
    <location>
        <begin position="1"/>
        <end position="115"/>
    </location>
</feature>
<dbReference type="SMART" id="SM00448">
    <property type="entry name" value="REC"/>
    <property type="match status" value="1"/>
</dbReference>
<evidence type="ECO:0000313" key="6">
    <source>
        <dbReference type="Proteomes" id="UP000075737"/>
    </source>
</evidence>
<accession>A0A162M5U0</accession>
<dbReference type="InterPro" id="IPR052048">
    <property type="entry name" value="ST_Response_Regulator"/>
</dbReference>
<dbReference type="SUPFAM" id="SSF52172">
    <property type="entry name" value="CheY-like"/>
    <property type="match status" value="1"/>
</dbReference>
<organism evidence="5 6">
    <name type="scientific">Thermovenabulum gondwanense</name>
    <dbReference type="NCBI Taxonomy" id="520767"/>
    <lineage>
        <taxon>Bacteria</taxon>
        <taxon>Bacillati</taxon>
        <taxon>Bacillota</taxon>
        <taxon>Clostridia</taxon>
        <taxon>Thermosediminibacterales</taxon>
        <taxon>Thermosediminibacteraceae</taxon>
        <taxon>Thermovenabulum</taxon>
    </lineage>
</organism>
<dbReference type="InterPro" id="IPR001789">
    <property type="entry name" value="Sig_transdc_resp-reg_receiver"/>
</dbReference>
<gene>
    <name evidence="5" type="primary">cheY_2</name>
    <name evidence="5" type="ORF">ATZ99_21680</name>
</gene>
<evidence type="ECO:0000313" key="5">
    <source>
        <dbReference type="EMBL" id="KYO64137.1"/>
    </source>
</evidence>
<dbReference type="PANTHER" id="PTHR43228:SF8">
    <property type="entry name" value="TRANSCRIPTIONAL REGULATORY PROTEIN GLNL"/>
    <property type="match status" value="1"/>
</dbReference>
<dbReference type="OrthoDB" id="1684633at2"/>
<dbReference type="PROSITE" id="PS50110">
    <property type="entry name" value="RESPONSE_REGULATORY"/>
    <property type="match status" value="1"/>
</dbReference>
<comment type="function">
    <text evidence="2">May play the central regulatory role in sporulation. It may be an element of the effector pathway responsible for the activation of sporulation genes in response to nutritional stress. Spo0A may act in concert with spo0H (a sigma factor) to control the expression of some genes that are critical to the sporulation process.</text>
</comment>
<dbReference type="STRING" id="520767.ATZ99_21680"/>
<reference evidence="5 6" key="1">
    <citation type="submission" date="2015-12" db="EMBL/GenBank/DDBJ databases">
        <title>Draft genome of Thermovenabulum gondwanense isolated from a red thermophilic microbial mat colonisisng an outflow channel of a bore well.</title>
        <authorList>
            <person name="Patel B.K."/>
        </authorList>
    </citation>
    <scope>NUCLEOTIDE SEQUENCE [LARGE SCALE GENOMIC DNA]</scope>
    <source>
        <strain evidence="5 6">R270</strain>
    </source>
</reference>
<evidence type="ECO:0000259" key="4">
    <source>
        <dbReference type="PROSITE" id="PS50110"/>
    </source>
</evidence>
<dbReference type="GO" id="GO:0000160">
    <property type="term" value="P:phosphorelay signal transduction system"/>
    <property type="evidence" value="ECO:0007669"/>
    <property type="project" value="InterPro"/>
</dbReference>
<dbReference type="InterPro" id="IPR011006">
    <property type="entry name" value="CheY-like_superfamily"/>
</dbReference>
<keyword evidence="6" id="KW-1185">Reference proteome</keyword>
<dbReference type="Pfam" id="PF00072">
    <property type="entry name" value="Response_reg"/>
    <property type="match status" value="1"/>
</dbReference>
<name>A0A162M5U0_9FIRM</name>
<dbReference type="Proteomes" id="UP000075737">
    <property type="component" value="Unassembled WGS sequence"/>
</dbReference>
<comment type="caution">
    <text evidence="5">The sequence shown here is derived from an EMBL/GenBank/DDBJ whole genome shotgun (WGS) entry which is preliminary data.</text>
</comment>
<proteinExistence type="predicted"/>
<dbReference type="Gene3D" id="3.40.50.2300">
    <property type="match status" value="1"/>
</dbReference>
<dbReference type="EMBL" id="LOHZ01000044">
    <property type="protein sequence ID" value="KYO64137.1"/>
    <property type="molecule type" value="Genomic_DNA"/>
</dbReference>
<dbReference type="Pfam" id="PF08664">
    <property type="entry name" value="YcbB"/>
    <property type="match status" value="1"/>
</dbReference>
<dbReference type="PANTHER" id="PTHR43228">
    <property type="entry name" value="TWO-COMPONENT RESPONSE REGULATOR"/>
    <property type="match status" value="1"/>
</dbReference>
<evidence type="ECO:0000256" key="3">
    <source>
        <dbReference type="PROSITE-ProRule" id="PRU00169"/>
    </source>
</evidence>
<feature type="modified residue" description="4-aspartylphosphate" evidence="3">
    <location>
        <position position="50"/>
    </location>
</feature>
<evidence type="ECO:0000256" key="2">
    <source>
        <dbReference type="ARBA" id="ARBA00024867"/>
    </source>
</evidence>
<dbReference type="InterPro" id="IPR013972">
    <property type="entry name" value="YcbB"/>
</dbReference>
<evidence type="ECO:0000256" key="1">
    <source>
        <dbReference type="ARBA" id="ARBA00018672"/>
    </source>
</evidence>
<keyword evidence="3" id="KW-0597">Phosphoprotein</keyword>
<protein>
    <recommendedName>
        <fullName evidence="1">Stage 0 sporulation protein A homolog</fullName>
    </recommendedName>
</protein>
<dbReference type="AlphaFoldDB" id="A0A162M5U0"/>
<sequence>MVVDDDKAIRRILSGIVENYRLGEIVAEAEEGEEAFKKILSVKPDIVLIDLLLPGKDGVEIVREAKERALNTYFIMISQVETKSMVGKAYESGIEFFIKKPINVMETVKVISKVEELIKMKNTLNKIKETVAIVENKKVEEGKCPSPKRIDYILADIGILAETGAEDIKILLENYDYIKRNNLGMQEIYQFLSDYYENTGSKKSSDIKAIEMRMRRAISKALSNLAMQGMENYDNEQLLRYANILFEYKEVRKEMDFLKGRTKERGKVNVKKFLEGFMLLLN</sequence>